<dbReference type="InterPro" id="IPR015943">
    <property type="entry name" value="WD40/YVTN_repeat-like_dom_sf"/>
</dbReference>
<dbReference type="EMBL" id="WHUW01000054">
    <property type="protein sequence ID" value="KAF8431004.1"/>
    <property type="molecule type" value="Genomic_DNA"/>
</dbReference>
<evidence type="ECO:0000256" key="2">
    <source>
        <dbReference type="ARBA" id="ARBA00022737"/>
    </source>
</evidence>
<evidence type="ECO:0000313" key="3">
    <source>
        <dbReference type="EMBL" id="KAF8431004.1"/>
    </source>
</evidence>
<dbReference type="InterPro" id="IPR011990">
    <property type="entry name" value="TPR-like_helical_dom_sf"/>
</dbReference>
<reference evidence="3" key="1">
    <citation type="submission" date="2019-10" db="EMBL/GenBank/DDBJ databases">
        <authorList>
            <consortium name="DOE Joint Genome Institute"/>
            <person name="Kuo A."/>
            <person name="Miyauchi S."/>
            <person name="Kiss E."/>
            <person name="Drula E."/>
            <person name="Kohler A."/>
            <person name="Sanchez-Garcia M."/>
            <person name="Andreopoulos B."/>
            <person name="Barry K.W."/>
            <person name="Bonito G."/>
            <person name="Buee M."/>
            <person name="Carver A."/>
            <person name="Chen C."/>
            <person name="Cichocki N."/>
            <person name="Clum A."/>
            <person name="Culley D."/>
            <person name="Crous P.W."/>
            <person name="Fauchery L."/>
            <person name="Girlanda M."/>
            <person name="Hayes R."/>
            <person name="Keri Z."/>
            <person name="LaButti K."/>
            <person name="Lipzen A."/>
            <person name="Lombard V."/>
            <person name="Magnuson J."/>
            <person name="Maillard F."/>
            <person name="Morin E."/>
            <person name="Murat C."/>
            <person name="Nolan M."/>
            <person name="Ohm R."/>
            <person name="Pangilinan J."/>
            <person name="Pereira M."/>
            <person name="Perotto S."/>
            <person name="Peter M."/>
            <person name="Riley R."/>
            <person name="Sitrit Y."/>
            <person name="Stielow B."/>
            <person name="Szollosi G."/>
            <person name="Zifcakova L."/>
            <person name="Stursova M."/>
            <person name="Spatafora J.W."/>
            <person name="Tedersoo L."/>
            <person name="Vaario L.-M."/>
            <person name="Yamada A."/>
            <person name="Yan M."/>
            <person name="Wang P."/>
            <person name="Xu J."/>
            <person name="Bruns T."/>
            <person name="Baldrian P."/>
            <person name="Vilgalys R."/>
            <person name="Henrissat B."/>
            <person name="Grigoriev I.V."/>
            <person name="Hibbett D."/>
            <person name="Nagy L.G."/>
            <person name="Martin F.M."/>
        </authorList>
    </citation>
    <scope>NUCLEOTIDE SEQUENCE</scope>
    <source>
        <strain evidence="3">BED1</strain>
    </source>
</reference>
<evidence type="ECO:0000256" key="1">
    <source>
        <dbReference type="ARBA" id="ARBA00022574"/>
    </source>
</evidence>
<dbReference type="InterPro" id="IPR001680">
    <property type="entry name" value="WD40_rpt"/>
</dbReference>
<sequence>MSAIGHASKTIDIDCEDADPVSVAFTCDGKQIVSGERHPGSRGRFRRFQLGENLNKSAGLLVNVHDGFDTGVTSKDGQWVVSVKEKKVVVRNTATNEVVKVDEQDSVVHAIDVSPDSTIFALGLEDKTVRIFSMTGKSLLSLQHDNTIFGVKFCPHGTRLATTTFGDVWAWDARTGAQLVWSHVGSNFVYADNPTQYCSPLGWSNNGQRIFVVSSGRIIAVDLRRPDNTPHWYPKSVPASNEPRFFSLATNGRFIACAAGGTLSFWETTSSYGQIGPTITFRDSIHSIALSPDDSHLVCGRGDKKITVYSLRDILPLHVILDPTSRLPLMSVSDAAFKPWLQNPWQAVEMLSQDTAGSDYHARYHPAHHAVANYALVDACIGSWDMAVRHANESLAMQPSAIGHIAKARGLLGQGQQELAFEAFDLAFRDCKADETRFLLLIKAIFMFISGKREYAIARVNDLITVADDSEKYDYLQVLANMHLMQGNTELTMQSFERAQSLSFFRRGFHLVTILLIFGRSFEELDIIVRRPLRETTTE</sequence>
<dbReference type="SMART" id="SM00320">
    <property type="entry name" value="WD40"/>
    <property type="match status" value="3"/>
</dbReference>
<dbReference type="Gene3D" id="1.25.40.10">
    <property type="entry name" value="Tetratricopeptide repeat domain"/>
    <property type="match status" value="1"/>
</dbReference>
<dbReference type="Proteomes" id="UP001194468">
    <property type="component" value="Unassembled WGS sequence"/>
</dbReference>
<gene>
    <name evidence="3" type="ORF">L210DRAFT_3651392</name>
</gene>
<keyword evidence="4" id="KW-1185">Reference proteome</keyword>
<keyword evidence="1" id="KW-0853">WD repeat</keyword>
<dbReference type="PANTHER" id="PTHR44019:SF8">
    <property type="entry name" value="POC1 CENTRIOLAR PROTEIN HOMOLOG"/>
    <property type="match status" value="1"/>
</dbReference>
<comment type="caution">
    <text evidence="3">The sequence shown here is derived from an EMBL/GenBank/DDBJ whole genome shotgun (WGS) entry which is preliminary data.</text>
</comment>
<accession>A0AAD4BHE6</accession>
<name>A0AAD4BHE6_BOLED</name>
<dbReference type="SUPFAM" id="SSF69322">
    <property type="entry name" value="Tricorn protease domain 2"/>
    <property type="match status" value="1"/>
</dbReference>
<dbReference type="PANTHER" id="PTHR44019">
    <property type="entry name" value="WD REPEAT-CONTAINING PROTEIN 55"/>
    <property type="match status" value="1"/>
</dbReference>
<reference evidence="3" key="2">
    <citation type="journal article" date="2020" name="Nat. Commun.">
        <title>Large-scale genome sequencing of mycorrhizal fungi provides insights into the early evolution of symbiotic traits.</title>
        <authorList>
            <person name="Miyauchi S."/>
            <person name="Kiss E."/>
            <person name="Kuo A."/>
            <person name="Drula E."/>
            <person name="Kohler A."/>
            <person name="Sanchez-Garcia M."/>
            <person name="Morin E."/>
            <person name="Andreopoulos B."/>
            <person name="Barry K.W."/>
            <person name="Bonito G."/>
            <person name="Buee M."/>
            <person name="Carver A."/>
            <person name="Chen C."/>
            <person name="Cichocki N."/>
            <person name="Clum A."/>
            <person name="Culley D."/>
            <person name="Crous P.W."/>
            <person name="Fauchery L."/>
            <person name="Girlanda M."/>
            <person name="Hayes R.D."/>
            <person name="Keri Z."/>
            <person name="LaButti K."/>
            <person name="Lipzen A."/>
            <person name="Lombard V."/>
            <person name="Magnuson J."/>
            <person name="Maillard F."/>
            <person name="Murat C."/>
            <person name="Nolan M."/>
            <person name="Ohm R.A."/>
            <person name="Pangilinan J."/>
            <person name="Pereira M.F."/>
            <person name="Perotto S."/>
            <person name="Peter M."/>
            <person name="Pfister S."/>
            <person name="Riley R."/>
            <person name="Sitrit Y."/>
            <person name="Stielow J.B."/>
            <person name="Szollosi G."/>
            <person name="Zifcakova L."/>
            <person name="Stursova M."/>
            <person name="Spatafora J.W."/>
            <person name="Tedersoo L."/>
            <person name="Vaario L.M."/>
            <person name="Yamada A."/>
            <person name="Yan M."/>
            <person name="Wang P."/>
            <person name="Xu J."/>
            <person name="Bruns T."/>
            <person name="Baldrian P."/>
            <person name="Vilgalys R."/>
            <person name="Dunand C."/>
            <person name="Henrissat B."/>
            <person name="Grigoriev I.V."/>
            <person name="Hibbett D."/>
            <person name="Nagy L.G."/>
            <person name="Martin F.M."/>
        </authorList>
    </citation>
    <scope>NUCLEOTIDE SEQUENCE</scope>
    <source>
        <strain evidence="3">BED1</strain>
    </source>
</reference>
<dbReference type="SUPFAM" id="SSF48452">
    <property type="entry name" value="TPR-like"/>
    <property type="match status" value="1"/>
</dbReference>
<dbReference type="Gene3D" id="2.130.10.10">
    <property type="entry name" value="YVTN repeat-like/Quinoprotein amine dehydrogenase"/>
    <property type="match status" value="2"/>
</dbReference>
<evidence type="ECO:0000313" key="4">
    <source>
        <dbReference type="Proteomes" id="UP001194468"/>
    </source>
</evidence>
<dbReference type="InterPro" id="IPR050505">
    <property type="entry name" value="WDR55/POC1"/>
</dbReference>
<dbReference type="AlphaFoldDB" id="A0AAD4BHE6"/>
<dbReference type="Pfam" id="PF00400">
    <property type="entry name" value="WD40"/>
    <property type="match status" value="2"/>
</dbReference>
<organism evidence="3 4">
    <name type="scientific">Boletus edulis BED1</name>
    <dbReference type="NCBI Taxonomy" id="1328754"/>
    <lineage>
        <taxon>Eukaryota</taxon>
        <taxon>Fungi</taxon>
        <taxon>Dikarya</taxon>
        <taxon>Basidiomycota</taxon>
        <taxon>Agaricomycotina</taxon>
        <taxon>Agaricomycetes</taxon>
        <taxon>Agaricomycetidae</taxon>
        <taxon>Boletales</taxon>
        <taxon>Boletineae</taxon>
        <taxon>Boletaceae</taxon>
        <taxon>Boletoideae</taxon>
        <taxon>Boletus</taxon>
    </lineage>
</organism>
<evidence type="ECO:0008006" key="5">
    <source>
        <dbReference type="Google" id="ProtNLM"/>
    </source>
</evidence>
<keyword evidence="2" id="KW-0677">Repeat</keyword>
<proteinExistence type="predicted"/>
<protein>
    <recommendedName>
        <fullName evidence="5">WD40 repeat-like protein</fullName>
    </recommendedName>
</protein>